<comment type="similarity">
    <text evidence="1">Belongs to the short-chain dehydrogenases/reductases (SDR) family.</text>
</comment>
<reference evidence="3 4" key="1">
    <citation type="submission" date="2020-08" db="EMBL/GenBank/DDBJ databases">
        <title>Genomic Encyclopedia of Archaeal and Bacterial Type Strains, Phase II (KMG-II): from individual species to whole genera.</title>
        <authorList>
            <person name="Goeker M."/>
        </authorList>
    </citation>
    <scope>NUCLEOTIDE SEQUENCE [LARGE SCALE GENOMIC DNA]</scope>
    <source>
        <strain evidence="3 4">DSM 43850</strain>
    </source>
</reference>
<dbReference type="InterPro" id="IPR036291">
    <property type="entry name" value="NAD(P)-bd_dom_sf"/>
</dbReference>
<dbReference type="CDD" id="cd05233">
    <property type="entry name" value="SDR_c"/>
    <property type="match status" value="1"/>
</dbReference>
<keyword evidence="2" id="KW-0560">Oxidoreductase</keyword>
<name>A0ABR6BFV3_9PSEU</name>
<dbReference type="EMBL" id="JACJID010000002">
    <property type="protein sequence ID" value="MBA8925750.1"/>
    <property type="molecule type" value="Genomic_DNA"/>
</dbReference>
<accession>A0ABR6BFV3</accession>
<sequence>MSYGAAKAALEHFTLSSAAELGPHGVTANLVHPPVTDTGWGTDEVRAHVAASSALFTVAQPEEVARVVAFLASTAARSVTGNTVRMR</sequence>
<proteinExistence type="inferred from homology"/>
<dbReference type="PANTHER" id="PTHR43477:SF1">
    <property type="entry name" value="DIHYDROANTICAPSIN 7-DEHYDROGENASE"/>
    <property type="match status" value="1"/>
</dbReference>
<dbReference type="Pfam" id="PF13561">
    <property type="entry name" value="adh_short_C2"/>
    <property type="match status" value="1"/>
</dbReference>
<protein>
    <submittedName>
        <fullName evidence="3">NAD(P)-dependent dehydrogenase (Short-subunit alcohol dehydrogenase family)</fullName>
    </submittedName>
</protein>
<dbReference type="InterPro" id="IPR051122">
    <property type="entry name" value="SDR_DHRS6-like"/>
</dbReference>
<evidence type="ECO:0000256" key="1">
    <source>
        <dbReference type="ARBA" id="ARBA00006484"/>
    </source>
</evidence>
<evidence type="ECO:0000313" key="4">
    <source>
        <dbReference type="Proteomes" id="UP000517916"/>
    </source>
</evidence>
<evidence type="ECO:0000313" key="3">
    <source>
        <dbReference type="EMBL" id="MBA8925750.1"/>
    </source>
</evidence>
<comment type="caution">
    <text evidence="3">The sequence shown here is derived from an EMBL/GenBank/DDBJ whole genome shotgun (WGS) entry which is preliminary data.</text>
</comment>
<gene>
    <name evidence="3" type="ORF">BC739_002949</name>
</gene>
<dbReference type="Proteomes" id="UP000517916">
    <property type="component" value="Unassembled WGS sequence"/>
</dbReference>
<keyword evidence="4" id="KW-1185">Reference proteome</keyword>
<dbReference type="InterPro" id="IPR002347">
    <property type="entry name" value="SDR_fam"/>
</dbReference>
<dbReference type="Gene3D" id="3.40.50.720">
    <property type="entry name" value="NAD(P)-binding Rossmann-like Domain"/>
    <property type="match status" value="1"/>
</dbReference>
<dbReference type="PRINTS" id="PR00081">
    <property type="entry name" value="GDHRDH"/>
</dbReference>
<organism evidence="3 4">
    <name type="scientific">Kutzneria viridogrisea</name>
    <dbReference type="NCBI Taxonomy" id="47990"/>
    <lineage>
        <taxon>Bacteria</taxon>
        <taxon>Bacillati</taxon>
        <taxon>Actinomycetota</taxon>
        <taxon>Actinomycetes</taxon>
        <taxon>Pseudonocardiales</taxon>
        <taxon>Pseudonocardiaceae</taxon>
        <taxon>Kutzneria</taxon>
    </lineage>
</organism>
<evidence type="ECO:0000256" key="2">
    <source>
        <dbReference type="ARBA" id="ARBA00023002"/>
    </source>
</evidence>
<dbReference type="PANTHER" id="PTHR43477">
    <property type="entry name" value="DIHYDROANTICAPSIN 7-DEHYDROGENASE"/>
    <property type="match status" value="1"/>
</dbReference>
<dbReference type="SUPFAM" id="SSF51735">
    <property type="entry name" value="NAD(P)-binding Rossmann-fold domains"/>
    <property type="match status" value="1"/>
</dbReference>